<dbReference type="AlphaFoldDB" id="A0A9W9G509"/>
<keyword evidence="6" id="KW-0520">NAD</keyword>
<comment type="similarity">
    <text evidence="2 7">Belongs to the zinc-containing alcohol dehydrogenase family.</text>
</comment>
<reference evidence="10" key="1">
    <citation type="submission" date="2022-11" db="EMBL/GenBank/DDBJ databases">
        <authorList>
            <person name="Petersen C."/>
        </authorList>
    </citation>
    <scope>NUCLEOTIDE SEQUENCE</scope>
    <source>
        <strain evidence="10">IBT 30761</strain>
    </source>
</reference>
<dbReference type="PROSITE" id="PS00059">
    <property type="entry name" value="ADH_ZINC"/>
    <property type="match status" value="1"/>
</dbReference>
<comment type="cofactor">
    <cofactor evidence="1 7">
        <name>Zn(2+)</name>
        <dbReference type="ChEBI" id="CHEBI:29105"/>
    </cofactor>
</comment>
<evidence type="ECO:0000313" key="11">
    <source>
        <dbReference type="Proteomes" id="UP001149074"/>
    </source>
</evidence>
<dbReference type="InterPro" id="IPR036291">
    <property type="entry name" value="NAD(P)-bd_dom_sf"/>
</dbReference>
<dbReference type="Pfam" id="PF08240">
    <property type="entry name" value="ADH_N"/>
    <property type="match status" value="1"/>
</dbReference>
<dbReference type="OrthoDB" id="256333at2759"/>
<accession>A0A9W9G509</accession>
<keyword evidence="3 7" id="KW-0479">Metal-binding</keyword>
<evidence type="ECO:0000256" key="1">
    <source>
        <dbReference type="ARBA" id="ARBA00001947"/>
    </source>
</evidence>
<dbReference type="GeneID" id="81351672"/>
<evidence type="ECO:0000259" key="9">
    <source>
        <dbReference type="Pfam" id="PF08240"/>
    </source>
</evidence>
<dbReference type="PANTHER" id="PTHR42813">
    <property type="entry name" value="ZINC-TYPE ALCOHOL DEHYDROGENASE-LIKE"/>
    <property type="match status" value="1"/>
</dbReference>
<evidence type="ECO:0000256" key="4">
    <source>
        <dbReference type="ARBA" id="ARBA00022833"/>
    </source>
</evidence>
<keyword evidence="4 7" id="KW-0862">Zinc</keyword>
<dbReference type="InterPro" id="IPR013154">
    <property type="entry name" value="ADH-like_N"/>
</dbReference>
<protein>
    <submittedName>
        <fullName evidence="10">Alcohol dehydrogenase</fullName>
    </submittedName>
</protein>
<feature type="domain" description="Alcohol dehydrogenase-like C-terminal" evidence="8">
    <location>
        <begin position="194"/>
        <end position="263"/>
    </location>
</feature>
<reference evidence="10" key="2">
    <citation type="journal article" date="2023" name="IMA Fungus">
        <title>Comparative genomic study of the Penicillium genus elucidates a diverse pangenome and 15 lateral gene transfer events.</title>
        <authorList>
            <person name="Petersen C."/>
            <person name="Sorensen T."/>
            <person name="Nielsen M.R."/>
            <person name="Sondergaard T.E."/>
            <person name="Sorensen J.L."/>
            <person name="Fitzpatrick D.A."/>
            <person name="Frisvad J.C."/>
            <person name="Nielsen K.L."/>
        </authorList>
    </citation>
    <scope>NUCLEOTIDE SEQUENCE</scope>
    <source>
        <strain evidence="10">IBT 30761</strain>
    </source>
</reference>
<dbReference type="InterPro" id="IPR011032">
    <property type="entry name" value="GroES-like_sf"/>
</dbReference>
<name>A0A9W9G509_9EURO</name>
<dbReference type="Proteomes" id="UP001149074">
    <property type="component" value="Unassembled WGS sequence"/>
</dbReference>
<dbReference type="GO" id="GO:0016491">
    <property type="term" value="F:oxidoreductase activity"/>
    <property type="evidence" value="ECO:0007669"/>
    <property type="project" value="UniProtKB-KW"/>
</dbReference>
<proteinExistence type="inferred from homology"/>
<dbReference type="PANTHER" id="PTHR42813:SF3">
    <property type="entry name" value="GLUTATHIONE-INDEPENDENT FORMALDEHYDE DEHYDROGENASE"/>
    <property type="match status" value="1"/>
</dbReference>
<keyword evidence="5" id="KW-0560">Oxidoreductase</keyword>
<dbReference type="SUPFAM" id="SSF50129">
    <property type="entry name" value="GroES-like"/>
    <property type="match status" value="1"/>
</dbReference>
<evidence type="ECO:0000256" key="6">
    <source>
        <dbReference type="ARBA" id="ARBA00023027"/>
    </source>
</evidence>
<sequence length="386" mass="41026">MPLNATIAAATMRSVAWAGQVNNVSVIDVPVPTIINQTDAIVRITSSAICGSDMHFYHGYTGADNIPWGLGHEAVGYVESVGSSVSSLTVGEYVIIPDNAHDGHYGQEHPLSFGSGNENYGGLQDTDITNQAEYARVPFADMSLIPIPYDNQTGNFTKEMDYLMVSDVFTTGWHALTYSGFEPGDSIAVFGAGPVGLLAAYSALLRGASRVYSVDQVPDRLRLAESIGAIPIMFNASDPVEQILAQEPNGVTRALDCVGFESVNATGARADGLVPRQLMNVAAQQGGIAIAGVYTGGQNSTRGAPNAGTVPATVPISVFELWSKALTVGSGIVLPLEHAHSLVDIVANERASPSFVVSSVIDIEQAPEYYRRYSEHLEHKVVIRFP</sequence>
<dbReference type="InterPro" id="IPR002328">
    <property type="entry name" value="ADH_Zn_CS"/>
</dbReference>
<dbReference type="Gene3D" id="3.90.180.10">
    <property type="entry name" value="Medium-chain alcohol dehydrogenases, catalytic domain"/>
    <property type="match status" value="1"/>
</dbReference>
<evidence type="ECO:0000256" key="5">
    <source>
        <dbReference type="ARBA" id="ARBA00023002"/>
    </source>
</evidence>
<evidence type="ECO:0000259" key="8">
    <source>
        <dbReference type="Pfam" id="PF00107"/>
    </source>
</evidence>
<evidence type="ECO:0000256" key="7">
    <source>
        <dbReference type="RuleBase" id="RU361277"/>
    </source>
</evidence>
<dbReference type="GO" id="GO:0008270">
    <property type="term" value="F:zinc ion binding"/>
    <property type="evidence" value="ECO:0007669"/>
    <property type="project" value="InterPro"/>
</dbReference>
<keyword evidence="11" id="KW-1185">Reference proteome</keyword>
<gene>
    <name evidence="10" type="ORF">N7532_000189</name>
</gene>
<evidence type="ECO:0000256" key="3">
    <source>
        <dbReference type="ARBA" id="ARBA00022723"/>
    </source>
</evidence>
<dbReference type="RefSeq" id="XP_056479917.1">
    <property type="nucleotide sequence ID" value="XM_056612693.1"/>
</dbReference>
<dbReference type="SUPFAM" id="SSF51735">
    <property type="entry name" value="NAD(P)-binding Rossmann-fold domains"/>
    <property type="match status" value="1"/>
</dbReference>
<dbReference type="InterPro" id="IPR013149">
    <property type="entry name" value="ADH-like_C"/>
</dbReference>
<feature type="domain" description="Alcohol dehydrogenase-like N-terminal" evidence="9">
    <location>
        <begin position="37"/>
        <end position="141"/>
    </location>
</feature>
<dbReference type="Gene3D" id="3.40.50.720">
    <property type="entry name" value="NAD(P)-binding Rossmann-like Domain"/>
    <property type="match status" value="1"/>
</dbReference>
<organism evidence="10 11">
    <name type="scientific">Penicillium argentinense</name>
    <dbReference type="NCBI Taxonomy" id="1131581"/>
    <lineage>
        <taxon>Eukaryota</taxon>
        <taxon>Fungi</taxon>
        <taxon>Dikarya</taxon>
        <taxon>Ascomycota</taxon>
        <taxon>Pezizomycotina</taxon>
        <taxon>Eurotiomycetes</taxon>
        <taxon>Eurotiomycetidae</taxon>
        <taxon>Eurotiales</taxon>
        <taxon>Aspergillaceae</taxon>
        <taxon>Penicillium</taxon>
    </lineage>
</organism>
<comment type="caution">
    <text evidence="10">The sequence shown here is derived from an EMBL/GenBank/DDBJ whole genome shotgun (WGS) entry which is preliminary data.</text>
</comment>
<evidence type="ECO:0000256" key="2">
    <source>
        <dbReference type="ARBA" id="ARBA00008072"/>
    </source>
</evidence>
<dbReference type="EMBL" id="JAPQKI010000001">
    <property type="protein sequence ID" value="KAJ5112144.1"/>
    <property type="molecule type" value="Genomic_DNA"/>
</dbReference>
<dbReference type="CDD" id="cd08282">
    <property type="entry name" value="PFDH_like"/>
    <property type="match status" value="1"/>
</dbReference>
<evidence type="ECO:0000313" key="10">
    <source>
        <dbReference type="EMBL" id="KAJ5112144.1"/>
    </source>
</evidence>
<dbReference type="Pfam" id="PF00107">
    <property type="entry name" value="ADH_zinc_N"/>
    <property type="match status" value="1"/>
</dbReference>